<dbReference type="PROSITE" id="PS50110">
    <property type="entry name" value="RESPONSE_REGULATORY"/>
    <property type="match status" value="1"/>
</dbReference>
<dbReference type="InterPro" id="IPR027417">
    <property type="entry name" value="P-loop_NTPase"/>
</dbReference>
<protein>
    <submittedName>
        <fullName evidence="3">Response regulator receiver protein</fullName>
    </submittedName>
</protein>
<dbReference type="Proteomes" id="UP000197535">
    <property type="component" value="Unassembled WGS sequence"/>
</dbReference>
<feature type="domain" description="Response regulatory" evidence="2">
    <location>
        <begin position="5"/>
        <end position="119"/>
    </location>
</feature>
<comment type="caution">
    <text evidence="3">The sequence shown here is derived from an EMBL/GenBank/DDBJ whole genome shotgun (WGS) entry which is preliminary data.</text>
</comment>
<dbReference type="Gene3D" id="3.40.50.300">
    <property type="entry name" value="P-loop containing nucleotide triphosphate hydrolases"/>
    <property type="match status" value="1"/>
</dbReference>
<dbReference type="AlphaFoldDB" id="A0A254T8X9"/>
<dbReference type="GO" id="GO:0000160">
    <property type="term" value="P:phosphorelay signal transduction system"/>
    <property type="evidence" value="ECO:0007669"/>
    <property type="project" value="InterPro"/>
</dbReference>
<dbReference type="InterPro" id="IPR050625">
    <property type="entry name" value="ParA/MinD_ATPase"/>
</dbReference>
<dbReference type="PANTHER" id="PTHR43384">
    <property type="entry name" value="SEPTUM SITE-DETERMINING PROTEIN MIND HOMOLOG, CHLOROPLASTIC-RELATED"/>
    <property type="match status" value="1"/>
</dbReference>
<dbReference type="SUPFAM" id="SSF52540">
    <property type="entry name" value="P-loop containing nucleoside triphosphate hydrolases"/>
    <property type="match status" value="1"/>
</dbReference>
<dbReference type="GO" id="GO:0005524">
    <property type="term" value="F:ATP binding"/>
    <property type="evidence" value="ECO:0007669"/>
    <property type="project" value="TreeGrafter"/>
</dbReference>
<dbReference type="GO" id="GO:0016887">
    <property type="term" value="F:ATP hydrolysis activity"/>
    <property type="evidence" value="ECO:0007669"/>
    <property type="project" value="TreeGrafter"/>
</dbReference>
<dbReference type="InterPro" id="IPR001789">
    <property type="entry name" value="Sig_transdc_resp-reg_receiver"/>
</dbReference>
<evidence type="ECO:0000313" key="4">
    <source>
        <dbReference type="Proteomes" id="UP000197535"/>
    </source>
</evidence>
<dbReference type="SUPFAM" id="SSF52172">
    <property type="entry name" value="CheY-like"/>
    <property type="match status" value="1"/>
</dbReference>
<dbReference type="GO" id="GO:0005829">
    <property type="term" value="C:cytosol"/>
    <property type="evidence" value="ECO:0007669"/>
    <property type="project" value="TreeGrafter"/>
</dbReference>
<evidence type="ECO:0000313" key="3">
    <source>
        <dbReference type="EMBL" id="OWW19099.1"/>
    </source>
</evidence>
<evidence type="ECO:0000256" key="1">
    <source>
        <dbReference type="PROSITE-ProRule" id="PRU00169"/>
    </source>
</evidence>
<sequence>MNTLRILVASPDRPRLAQLMQLLHGDGIVTATEGPLDRLPAFAPGTLPDVLIVDSSGKGDADLAVLEQLGQRHPQMSFIVLREGQSPEFLLHAMRAGVREVLPSTPDGPALKGALDRIRYKMGFGSGHSGKILAFVSCKGGSGATLLAANLAHALALDGSKTALLDLNLQFGDALLFLSDQKPPGTLADVARNIERLDAAFLASSMVNVDAHFSVLAAPEDPAHGMDIKPDHIDALLTLARSQYDFVVLDLGRGLDALAIRALDHADLIFPVLQTTMPYVRDGKRLMEAFGALGYPKSKVRLVVNRYQKGGDISLDDLEKALGNKVAQIIPNHYEATAASVNQGVPIARLARTSPVAKALRTWSGTLTAVQEEESEGWLARLFRRPQKA</sequence>
<dbReference type="OrthoDB" id="9768734at2"/>
<dbReference type="InterPro" id="IPR002586">
    <property type="entry name" value="CobQ/CobB/MinD/ParA_Nub-bd_dom"/>
</dbReference>
<feature type="modified residue" description="4-aspartylphosphate" evidence="1">
    <location>
        <position position="54"/>
    </location>
</feature>
<name>A0A254T8X9_9BURK</name>
<dbReference type="GO" id="GO:0009898">
    <property type="term" value="C:cytoplasmic side of plasma membrane"/>
    <property type="evidence" value="ECO:0007669"/>
    <property type="project" value="TreeGrafter"/>
</dbReference>
<dbReference type="EMBL" id="LSTO01000001">
    <property type="protein sequence ID" value="OWW19099.1"/>
    <property type="molecule type" value="Genomic_DNA"/>
</dbReference>
<dbReference type="Gene3D" id="3.40.50.2300">
    <property type="match status" value="1"/>
</dbReference>
<proteinExistence type="predicted"/>
<keyword evidence="4" id="KW-1185">Reference proteome</keyword>
<dbReference type="InterPro" id="IPR011006">
    <property type="entry name" value="CheY-like_superfamily"/>
</dbReference>
<dbReference type="RefSeq" id="WP_088706019.1">
    <property type="nucleotide sequence ID" value="NZ_LSTO01000001.1"/>
</dbReference>
<evidence type="ECO:0000259" key="2">
    <source>
        <dbReference type="PROSITE" id="PS50110"/>
    </source>
</evidence>
<gene>
    <name evidence="3" type="ORF">AYR66_05945</name>
</gene>
<reference evidence="3 4" key="1">
    <citation type="submission" date="2016-02" db="EMBL/GenBank/DDBJ databases">
        <authorList>
            <person name="Wen L."/>
            <person name="He K."/>
            <person name="Yang H."/>
        </authorList>
    </citation>
    <scope>NUCLEOTIDE SEQUENCE [LARGE SCALE GENOMIC DNA]</scope>
    <source>
        <strain evidence="3 4">TSA40</strain>
    </source>
</reference>
<accession>A0A254T8X9</accession>
<dbReference type="Pfam" id="PF01656">
    <property type="entry name" value="CbiA"/>
    <property type="match status" value="1"/>
</dbReference>
<dbReference type="PANTHER" id="PTHR43384:SF13">
    <property type="entry name" value="SLR0110 PROTEIN"/>
    <property type="match status" value="1"/>
</dbReference>
<keyword evidence="1" id="KW-0597">Phosphoprotein</keyword>
<dbReference type="GO" id="GO:0051782">
    <property type="term" value="P:negative regulation of cell division"/>
    <property type="evidence" value="ECO:0007669"/>
    <property type="project" value="TreeGrafter"/>
</dbReference>
<organism evidence="3 4">
    <name type="scientific">Noviherbaspirillum denitrificans</name>
    <dbReference type="NCBI Taxonomy" id="1968433"/>
    <lineage>
        <taxon>Bacteria</taxon>
        <taxon>Pseudomonadati</taxon>
        <taxon>Pseudomonadota</taxon>
        <taxon>Betaproteobacteria</taxon>
        <taxon>Burkholderiales</taxon>
        <taxon>Oxalobacteraceae</taxon>
        <taxon>Noviherbaspirillum</taxon>
    </lineage>
</organism>